<sequence length="67" mass="7759">MLHLLLPIMKTLKKALRLFALILMIALASVLPVPITFYKKDNLPKYTIELVEKKDDDTESEDIKEVF</sequence>
<dbReference type="RefSeq" id="WP_303305288.1">
    <property type="nucleotide sequence ID" value="NZ_JAUOEO010000001.1"/>
</dbReference>
<dbReference type="EMBL" id="JAODOP010000004">
    <property type="protein sequence ID" value="MEF3832920.1"/>
    <property type="molecule type" value="Genomic_DNA"/>
</dbReference>
<name>A0ABU7XSY7_9FLAO</name>
<comment type="caution">
    <text evidence="1">The sequence shown here is derived from an EMBL/GenBank/DDBJ whole genome shotgun (WGS) entry which is preliminary data.</text>
</comment>
<evidence type="ECO:0000313" key="2">
    <source>
        <dbReference type="Proteomes" id="UP001337305"/>
    </source>
</evidence>
<gene>
    <name evidence="1" type="ORF">N1F79_07250</name>
</gene>
<proteinExistence type="predicted"/>
<organism evidence="1 2">
    <name type="scientific">Flavivirga spongiicola</name>
    <dbReference type="NCBI Taxonomy" id="421621"/>
    <lineage>
        <taxon>Bacteria</taxon>
        <taxon>Pseudomonadati</taxon>
        <taxon>Bacteroidota</taxon>
        <taxon>Flavobacteriia</taxon>
        <taxon>Flavobacteriales</taxon>
        <taxon>Flavobacteriaceae</taxon>
        <taxon>Flavivirga</taxon>
    </lineage>
</organism>
<protein>
    <submittedName>
        <fullName evidence="1">Uncharacterized protein</fullName>
    </submittedName>
</protein>
<accession>A0ABU7XSY7</accession>
<dbReference type="Proteomes" id="UP001337305">
    <property type="component" value="Unassembled WGS sequence"/>
</dbReference>
<evidence type="ECO:0000313" key="1">
    <source>
        <dbReference type="EMBL" id="MEF3832920.1"/>
    </source>
</evidence>
<reference evidence="1 2" key="1">
    <citation type="submission" date="2022-09" db="EMBL/GenBank/DDBJ databases">
        <title>Genome sequencing of Flavivirga sp. MEBiC05379.</title>
        <authorList>
            <person name="Oh H.-M."/>
            <person name="Kwon K.K."/>
            <person name="Park M.J."/>
            <person name="Yang S.-H."/>
        </authorList>
    </citation>
    <scope>NUCLEOTIDE SEQUENCE [LARGE SCALE GENOMIC DNA]</scope>
    <source>
        <strain evidence="1 2">MEBiC05379</strain>
    </source>
</reference>
<keyword evidence="2" id="KW-1185">Reference proteome</keyword>